<evidence type="ECO:0000313" key="4">
    <source>
        <dbReference type="Proteomes" id="UP000051952"/>
    </source>
</evidence>
<protein>
    <recommendedName>
        <fullName evidence="5">Membrane-associated protein</fullName>
    </recommendedName>
</protein>
<dbReference type="EMBL" id="CYKH01000767">
    <property type="protein sequence ID" value="CUG36115.1"/>
    <property type="molecule type" value="Genomic_DNA"/>
</dbReference>
<evidence type="ECO:0000256" key="2">
    <source>
        <dbReference type="SAM" id="SignalP"/>
    </source>
</evidence>
<keyword evidence="2" id="KW-0732">Signal</keyword>
<gene>
    <name evidence="3" type="ORF">BSAL_78255</name>
</gene>
<sequence length="826" mass="89475">MIQLWAVLMVAQAMASGMPSCLVTNNNYNNNDSTPDCDCASSSEIRVNRDNVVITVVGCTAIPQFAVYMNISNLTIHIKDVHCTQKACGGTAPWISASNVRITGLFVTLVNVTADMRSVDKGVAGLIHCVRLNLQDFSLLVDRCQIFTNSTPVVHVEGDSLANVSVQISNSTIAQQSTAYFIAKYGYINIECTQVCAHISVAVNSSTMHVNRTAIGRKNSSLKFPEDIVFSWRLIWITVPSETDVIYVMLRDSLINSTFTEMTAYKDDEQPLNVKFVVVLLVFSGESATTTTTTNVELRNITLSCYGSELTAVSVDTQSTFIGAGLLSIQVMNSKVTLVSPAYHVQNGPFKRSLAAIYVNGPYLRVDTNVSVSDVACLWQLHTPQRVVLNDSKSTIYAGAIMYVVTSSKRVSIAVSQWNLDVVSVSHSSSEGVAQPVLFLVNKDAVFFTVIIATVAVLASLANASICIDSCSVFSQLNLTWEVRRPQFVARVATSIVVTQNANIENAIIFVNNVSVKSRYLDTTAVLSGNATQAASVRIGTSIVDSVPLFFDTVQISNITVRHMTLVAVPTPTAVSANVFIFSAVVSLSPQVLSSNITLGSMHESVPRGTPFATILCAQSMCWIQASNITQVDFGNNNNNSGEVLGSLVVVVPKSTLFLSASKMHFSTSFLYLASPEPYSHVITGNFRIDENSTLKITECNFRYLTLNLFPLPTSVMQPFALRAIDLSLQYRDNPPKNVIIGCNVLNGAPLSKRRIGVPTWMLSHVPQYSQRLHVNCTAECWGNDESSTVSSTKYVSPELYPGVLPTEDAPDAPSSVSANAAVTVA</sequence>
<keyword evidence="4" id="KW-1185">Reference proteome</keyword>
<name>A0A0S4J3X1_BODSA</name>
<feature type="signal peptide" evidence="2">
    <location>
        <begin position="1"/>
        <end position="15"/>
    </location>
</feature>
<accession>A0A0S4J3X1</accession>
<evidence type="ECO:0008006" key="5">
    <source>
        <dbReference type="Google" id="ProtNLM"/>
    </source>
</evidence>
<proteinExistence type="predicted"/>
<evidence type="ECO:0000313" key="3">
    <source>
        <dbReference type="EMBL" id="CUG36115.1"/>
    </source>
</evidence>
<dbReference type="AlphaFoldDB" id="A0A0S4J3X1"/>
<feature type="compositionally biased region" description="Low complexity" evidence="1">
    <location>
        <begin position="812"/>
        <end position="826"/>
    </location>
</feature>
<dbReference type="VEuPathDB" id="TriTrypDB:BSAL_78255"/>
<feature type="region of interest" description="Disordered" evidence="1">
    <location>
        <begin position="807"/>
        <end position="826"/>
    </location>
</feature>
<feature type="chain" id="PRO_5013380119" description="Membrane-associated protein" evidence="2">
    <location>
        <begin position="16"/>
        <end position="826"/>
    </location>
</feature>
<dbReference type="Proteomes" id="UP000051952">
    <property type="component" value="Unassembled WGS sequence"/>
</dbReference>
<evidence type="ECO:0000256" key="1">
    <source>
        <dbReference type="SAM" id="MobiDB-lite"/>
    </source>
</evidence>
<reference evidence="4" key="1">
    <citation type="submission" date="2015-09" db="EMBL/GenBank/DDBJ databases">
        <authorList>
            <consortium name="Pathogen Informatics"/>
        </authorList>
    </citation>
    <scope>NUCLEOTIDE SEQUENCE [LARGE SCALE GENOMIC DNA]</scope>
    <source>
        <strain evidence="4">Lake Konstanz</strain>
    </source>
</reference>
<feature type="non-terminal residue" evidence="3">
    <location>
        <position position="826"/>
    </location>
</feature>
<organism evidence="3 4">
    <name type="scientific">Bodo saltans</name>
    <name type="common">Flagellated protozoan</name>
    <dbReference type="NCBI Taxonomy" id="75058"/>
    <lineage>
        <taxon>Eukaryota</taxon>
        <taxon>Discoba</taxon>
        <taxon>Euglenozoa</taxon>
        <taxon>Kinetoplastea</taxon>
        <taxon>Metakinetoplastina</taxon>
        <taxon>Eubodonida</taxon>
        <taxon>Bodonidae</taxon>
        <taxon>Bodo</taxon>
    </lineage>
</organism>